<protein>
    <submittedName>
        <fullName evidence="2">Uncharacterized protein</fullName>
    </submittedName>
</protein>
<evidence type="ECO:0000256" key="1">
    <source>
        <dbReference type="SAM" id="MobiDB-lite"/>
    </source>
</evidence>
<evidence type="ECO:0000313" key="2">
    <source>
        <dbReference type="EMBL" id="GLC50469.1"/>
    </source>
</evidence>
<reference evidence="2 3" key="1">
    <citation type="journal article" date="2023" name="Commun. Biol.">
        <title>Reorganization of the ancestral sex-determining regions during the evolution of trioecy in Pleodorina starrii.</title>
        <authorList>
            <person name="Takahashi K."/>
            <person name="Suzuki S."/>
            <person name="Kawai-Toyooka H."/>
            <person name="Yamamoto K."/>
            <person name="Hamaji T."/>
            <person name="Ootsuki R."/>
            <person name="Yamaguchi H."/>
            <person name="Kawachi M."/>
            <person name="Higashiyama T."/>
            <person name="Nozaki H."/>
        </authorList>
    </citation>
    <scope>NUCLEOTIDE SEQUENCE [LARGE SCALE GENOMIC DNA]</scope>
    <source>
        <strain evidence="2 3">NIES-4479</strain>
    </source>
</reference>
<name>A0A9W6BE49_9CHLO</name>
<evidence type="ECO:0000313" key="3">
    <source>
        <dbReference type="Proteomes" id="UP001165080"/>
    </source>
</evidence>
<feature type="region of interest" description="Disordered" evidence="1">
    <location>
        <begin position="89"/>
        <end position="226"/>
    </location>
</feature>
<proteinExistence type="predicted"/>
<feature type="compositionally biased region" description="Low complexity" evidence="1">
    <location>
        <begin position="111"/>
        <end position="190"/>
    </location>
</feature>
<comment type="caution">
    <text evidence="2">The sequence shown here is derived from an EMBL/GenBank/DDBJ whole genome shotgun (WGS) entry which is preliminary data.</text>
</comment>
<dbReference type="AlphaFoldDB" id="A0A9W6BE49"/>
<accession>A0A9W6BE49</accession>
<sequence>MSGRVQGFCGIGVAPVAILVDDNPTVSAGAAMLDDGSASPQGATRCKPNPDKGIILRCGSFDMSGSDLRFDGFVANCATQIADMPMAAGARSALSTPGSQQGDSPQPPADKPAASAAASDAPADPESASTPAAPESASTPAAPESASTPAAPESASTPAAPESASTPAAPESASTPADPESPSTPADPEPQSMQAHDAAIKWLYGPSPTPLFKQHDGVRSAAANPKATVPPHRLSLQLQLCLRHAYDPTASAEWIVQAAPEPYMRLSEIGDMSEHERVEWIKKVERAWYCKLLTKGPWKRHTRLATSHTDALRPQLSMAPYEPPTLQPQTWSLPSPSPAAADMASAHGTQQPVGAQAYYPQQPVGAQAYYPQQPVGAQAYYPQQPVGAQAYYPQQPVMGPMQPVVMGNVQPSPMGPMQQVVMVSPMQQVVMGPAAAAAWPSPATHGPVPVSAVMPVSPMMGAVGNPHAVGGGGFYYPGSSGGGNFMYDGRTVGGNRWGYWPG</sequence>
<organism evidence="2 3">
    <name type="scientific">Pleodorina starrii</name>
    <dbReference type="NCBI Taxonomy" id="330485"/>
    <lineage>
        <taxon>Eukaryota</taxon>
        <taxon>Viridiplantae</taxon>
        <taxon>Chlorophyta</taxon>
        <taxon>core chlorophytes</taxon>
        <taxon>Chlorophyceae</taxon>
        <taxon>CS clade</taxon>
        <taxon>Chlamydomonadales</taxon>
        <taxon>Volvocaceae</taxon>
        <taxon>Pleodorina</taxon>
    </lineage>
</organism>
<dbReference type="Proteomes" id="UP001165080">
    <property type="component" value="Unassembled WGS sequence"/>
</dbReference>
<dbReference type="EMBL" id="BRXU01000003">
    <property type="protein sequence ID" value="GLC50469.1"/>
    <property type="molecule type" value="Genomic_DNA"/>
</dbReference>
<keyword evidence="3" id="KW-1185">Reference proteome</keyword>
<gene>
    <name evidence="2" type="primary">PLEST000063</name>
    <name evidence="2" type="ORF">PLESTB_000382700</name>
</gene>